<comment type="caution">
    <text evidence="3">The sequence shown here is derived from an EMBL/GenBank/DDBJ whole genome shotgun (WGS) entry which is preliminary data.</text>
</comment>
<keyword evidence="4" id="KW-1185">Reference proteome</keyword>
<dbReference type="PROSITE" id="PS51782">
    <property type="entry name" value="LYSM"/>
    <property type="match status" value="1"/>
</dbReference>
<dbReference type="InterPro" id="IPR036779">
    <property type="entry name" value="LysM_dom_sf"/>
</dbReference>
<dbReference type="InterPro" id="IPR018392">
    <property type="entry name" value="LysM"/>
</dbReference>
<dbReference type="CDD" id="cd00118">
    <property type="entry name" value="LysM"/>
    <property type="match status" value="1"/>
</dbReference>
<accession>A0A6I4P750</accession>
<dbReference type="RefSeq" id="WP_160425942.1">
    <property type="nucleotide sequence ID" value="NZ_WSTA01000067.1"/>
</dbReference>
<keyword evidence="1" id="KW-0472">Membrane</keyword>
<dbReference type="Proteomes" id="UP000438182">
    <property type="component" value="Unassembled WGS sequence"/>
</dbReference>
<evidence type="ECO:0000256" key="1">
    <source>
        <dbReference type="SAM" id="Phobius"/>
    </source>
</evidence>
<organism evidence="3 4">
    <name type="scientific">Agromyces seonyuensis</name>
    <dbReference type="NCBI Taxonomy" id="2662446"/>
    <lineage>
        <taxon>Bacteria</taxon>
        <taxon>Bacillati</taxon>
        <taxon>Actinomycetota</taxon>
        <taxon>Actinomycetes</taxon>
        <taxon>Micrococcales</taxon>
        <taxon>Microbacteriaceae</taxon>
        <taxon>Agromyces</taxon>
    </lineage>
</organism>
<evidence type="ECO:0000313" key="4">
    <source>
        <dbReference type="Proteomes" id="UP000438182"/>
    </source>
</evidence>
<dbReference type="EMBL" id="WSTA01000067">
    <property type="protein sequence ID" value="MWB99574.1"/>
    <property type="molecule type" value="Genomic_DNA"/>
</dbReference>
<name>A0A6I4P750_9MICO</name>
<dbReference type="AlphaFoldDB" id="A0A6I4P750"/>
<dbReference type="Pfam" id="PF01476">
    <property type="entry name" value="LysM"/>
    <property type="match status" value="1"/>
</dbReference>
<protein>
    <submittedName>
        <fullName evidence="3">LysM peptidoglycan-binding domain-containing protein</fullName>
    </submittedName>
</protein>
<evidence type="ECO:0000313" key="3">
    <source>
        <dbReference type="EMBL" id="MWB99574.1"/>
    </source>
</evidence>
<proteinExistence type="predicted"/>
<dbReference type="SUPFAM" id="SSF54106">
    <property type="entry name" value="LysM domain"/>
    <property type="match status" value="1"/>
</dbReference>
<dbReference type="SMART" id="SM00257">
    <property type="entry name" value="LysM"/>
    <property type="match status" value="1"/>
</dbReference>
<keyword evidence="1" id="KW-0812">Transmembrane</keyword>
<sequence>MSIAIESKFVPTGAQPVAAVRTRLRLTPRGRAVLMVLAALPLIALALALGLASGGAIADSDVSGAPVVFSTVIIEPGETLWQIALDYAPEEDPRDVIADIVRLNGLASTDVLPGQELALPLEF</sequence>
<keyword evidence="1" id="KW-1133">Transmembrane helix</keyword>
<feature type="transmembrane region" description="Helical" evidence="1">
    <location>
        <begin position="32"/>
        <end position="52"/>
    </location>
</feature>
<gene>
    <name evidence="3" type="ORF">GB864_13570</name>
</gene>
<evidence type="ECO:0000259" key="2">
    <source>
        <dbReference type="PROSITE" id="PS51782"/>
    </source>
</evidence>
<dbReference type="Gene3D" id="3.10.350.10">
    <property type="entry name" value="LysM domain"/>
    <property type="match status" value="1"/>
</dbReference>
<reference evidence="3 4" key="1">
    <citation type="submission" date="2019-12" db="EMBL/GenBank/DDBJ databases">
        <authorList>
            <person name="Kim Y.S."/>
        </authorList>
    </citation>
    <scope>NUCLEOTIDE SEQUENCE [LARGE SCALE GENOMIC DNA]</scope>
    <source>
        <strain evidence="3 4">MMS17-SY077</strain>
    </source>
</reference>
<feature type="domain" description="LysM" evidence="2">
    <location>
        <begin position="70"/>
        <end position="119"/>
    </location>
</feature>